<dbReference type="PANTHER" id="PTHR33507:SF3">
    <property type="entry name" value="INNER MEMBRANE PROTEIN YBBJ"/>
    <property type="match status" value="1"/>
</dbReference>
<evidence type="ECO:0000256" key="5">
    <source>
        <dbReference type="SAM" id="Phobius"/>
    </source>
</evidence>
<dbReference type="Gene3D" id="2.40.50.140">
    <property type="entry name" value="Nucleic acid-binding proteins"/>
    <property type="match status" value="1"/>
</dbReference>
<feature type="transmembrane region" description="Helical" evidence="5">
    <location>
        <begin position="34"/>
        <end position="62"/>
    </location>
</feature>
<keyword evidence="4 5" id="KW-0472">Membrane</keyword>
<protein>
    <recommendedName>
        <fullName evidence="6">NfeD-like C-terminal domain-containing protein</fullName>
    </recommendedName>
</protein>
<keyword evidence="3 5" id="KW-1133">Transmembrane helix</keyword>
<sequence length="147" mass="16361">MGYIGWMIFGVVLLVAEIITPTFFFLWFSIGSFLAGLAAMFSFGFGWQVLVFAVSSSLLVLLTRPIARRLSKGDSPRKMYIDGMVGSLGRVMVEINPVLEKGRVRIEGEDWRANSINGEVIPVDTVVKVVRLEGTLVYVERVNDNTQ</sequence>
<dbReference type="InterPro" id="IPR052165">
    <property type="entry name" value="Membrane_assoc_protease"/>
</dbReference>
<proteinExistence type="predicted"/>
<evidence type="ECO:0000313" key="8">
    <source>
        <dbReference type="Proteomes" id="UP000054092"/>
    </source>
</evidence>
<evidence type="ECO:0000256" key="4">
    <source>
        <dbReference type="ARBA" id="ARBA00023136"/>
    </source>
</evidence>
<feature type="domain" description="NfeD-like C-terminal" evidence="6">
    <location>
        <begin position="82"/>
        <end position="141"/>
    </location>
</feature>
<dbReference type="InterPro" id="IPR012340">
    <property type="entry name" value="NA-bd_OB-fold"/>
</dbReference>
<reference evidence="8" key="1">
    <citation type="journal article" date="2015" name="MBio">
        <title>Genome-Resolved Metagenomic Analysis Reveals Roles for Candidate Phyla and Other Microbial Community Members in Biogeochemical Transformations in Oil Reservoirs.</title>
        <authorList>
            <person name="Hu P."/>
            <person name="Tom L."/>
            <person name="Singh A."/>
            <person name="Thomas B.C."/>
            <person name="Baker B.J."/>
            <person name="Piceno Y.M."/>
            <person name="Andersen G.L."/>
            <person name="Banfield J.F."/>
        </authorList>
    </citation>
    <scope>NUCLEOTIDE SEQUENCE [LARGE SCALE GENOMIC DNA]</scope>
</reference>
<dbReference type="AlphaFoldDB" id="A0A101HQ22"/>
<dbReference type="InterPro" id="IPR002810">
    <property type="entry name" value="NfeD-like_C"/>
</dbReference>
<comment type="subcellular location">
    <subcellularLocation>
        <location evidence="1">Membrane</location>
        <topology evidence="1">Multi-pass membrane protein</topology>
    </subcellularLocation>
</comment>
<comment type="caution">
    <text evidence="7">The sequence shown here is derived from an EMBL/GenBank/DDBJ whole genome shotgun (WGS) entry which is preliminary data.</text>
</comment>
<evidence type="ECO:0000256" key="3">
    <source>
        <dbReference type="ARBA" id="ARBA00022989"/>
    </source>
</evidence>
<evidence type="ECO:0000259" key="6">
    <source>
        <dbReference type="Pfam" id="PF01957"/>
    </source>
</evidence>
<evidence type="ECO:0000256" key="2">
    <source>
        <dbReference type="ARBA" id="ARBA00022692"/>
    </source>
</evidence>
<name>A0A101HQ22_9BACT</name>
<dbReference type="Proteomes" id="UP000054092">
    <property type="component" value="Unassembled WGS sequence"/>
</dbReference>
<gene>
    <name evidence="7" type="ORF">XD94_0835</name>
</gene>
<dbReference type="GO" id="GO:0005886">
    <property type="term" value="C:plasma membrane"/>
    <property type="evidence" value="ECO:0007669"/>
    <property type="project" value="TreeGrafter"/>
</dbReference>
<dbReference type="EMBL" id="LGGP01000125">
    <property type="protein sequence ID" value="KUK80668.1"/>
    <property type="molecule type" value="Genomic_DNA"/>
</dbReference>
<evidence type="ECO:0000313" key="7">
    <source>
        <dbReference type="EMBL" id="KUK80668.1"/>
    </source>
</evidence>
<evidence type="ECO:0000256" key="1">
    <source>
        <dbReference type="ARBA" id="ARBA00004141"/>
    </source>
</evidence>
<dbReference type="SUPFAM" id="SSF141322">
    <property type="entry name" value="NfeD domain-like"/>
    <property type="match status" value="1"/>
</dbReference>
<dbReference type="PATRIC" id="fig|1184387.3.peg.1225"/>
<feature type="transmembrane region" description="Helical" evidence="5">
    <location>
        <begin position="7"/>
        <end position="28"/>
    </location>
</feature>
<organism evidence="7 8">
    <name type="scientific">Mesotoga prima</name>
    <dbReference type="NCBI Taxonomy" id="1184387"/>
    <lineage>
        <taxon>Bacteria</taxon>
        <taxon>Thermotogati</taxon>
        <taxon>Thermotogota</taxon>
        <taxon>Thermotogae</taxon>
        <taxon>Kosmotogales</taxon>
        <taxon>Kosmotogaceae</taxon>
        <taxon>Mesotoga</taxon>
    </lineage>
</organism>
<keyword evidence="2 5" id="KW-0812">Transmembrane</keyword>
<accession>A0A101HQ22</accession>
<dbReference type="PANTHER" id="PTHR33507">
    <property type="entry name" value="INNER MEMBRANE PROTEIN YBBJ"/>
    <property type="match status" value="1"/>
</dbReference>
<dbReference type="Pfam" id="PF01957">
    <property type="entry name" value="NfeD"/>
    <property type="match status" value="1"/>
</dbReference>